<sequence length="285" mass="31536">MRATNPFEAHLQASGGDINRLREIYQTQRSTYNATQKAFLLAPDFVGVIPDPILSRLVAKEPGYNDPRHSLVVWARPSPSVKALVAQIQEKLTAFAPHLWTMPVEELHTTVLEVAFNLTSEEITSIIDRIGPELANRLVELPPTQVALVEPQLSIDSTAIAINFVPASASDSDSGYSYHHLRRDAWAKLNDAGVPVASRYAVPSAHLTIGRFVTTEDHVAPGAVQRWVALLDELNEWLRREYWKPARESGLEWVVGKDHGLILHGGKVWYGLGEHVVAVGESYAS</sequence>
<accession>A0A8H6S6U3</accession>
<evidence type="ECO:0000313" key="1">
    <source>
        <dbReference type="EMBL" id="KAF7293265.1"/>
    </source>
</evidence>
<reference evidence="1" key="1">
    <citation type="submission" date="2020-05" db="EMBL/GenBank/DDBJ databases">
        <title>Mycena genomes resolve the evolution of fungal bioluminescence.</title>
        <authorList>
            <person name="Tsai I.J."/>
        </authorList>
    </citation>
    <scope>NUCLEOTIDE SEQUENCE</scope>
    <source>
        <strain evidence="1">110903Hualien_Pintung</strain>
    </source>
</reference>
<dbReference type="AlphaFoldDB" id="A0A8H6S6U3"/>
<organism evidence="1 2">
    <name type="scientific">Mycena chlorophos</name>
    <name type="common">Agaric fungus</name>
    <name type="synonym">Agaricus chlorophos</name>
    <dbReference type="NCBI Taxonomy" id="658473"/>
    <lineage>
        <taxon>Eukaryota</taxon>
        <taxon>Fungi</taxon>
        <taxon>Dikarya</taxon>
        <taxon>Basidiomycota</taxon>
        <taxon>Agaricomycotina</taxon>
        <taxon>Agaricomycetes</taxon>
        <taxon>Agaricomycetidae</taxon>
        <taxon>Agaricales</taxon>
        <taxon>Marasmiineae</taxon>
        <taxon>Mycenaceae</taxon>
        <taxon>Mycena</taxon>
    </lineage>
</organism>
<dbReference type="SUPFAM" id="SSF55144">
    <property type="entry name" value="LigT-like"/>
    <property type="match status" value="1"/>
</dbReference>
<dbReference type="Proteomes" id="UP000613580">
    <property type="component" value="Unassembled WGS sequence"/>
</dbReference>
<dbReference type="Gene3D" id="3.90.1140.10">
    <property type="entry name" value="Cyclic phosphodiesterase"/>
    <property type="match status" value="1"/>
</dbReference>
<comment type="caution">
    <text evidence="1">The sequence shown here is derived from an EMBL/GenBank/DDBJ whole genome shotgun (WGS) entry which is preliminary data.</text>
</comment>
<name>A0A8H6S6U3_MYCCL</name>
<dbReference type="InterPro" id="IPR009097">
    <property type="entry name" value="Cyclic_Pdiesterase"/>
</dbReference>
<dbReference type="OrthoDB" id="2967263at2759"/>
<proteinExistence type="predicted"/>
<gene>
    <name evidence="1" type="ORF">HMN09_01205100</name>
</gene>
<protein>
    <recommendedName>
        <fullName evidence="3">RNA ligase/cyclic nucleotide phosphodiesterase</fullName>
    </recommendedName>
</protein>
<dbReference type="EMBL" id="JACAZE010000021">
    <property type="protein sequence ID" value="KAF7293265.1"/>
    <property type="molecule type" value="Genomic_DNA"/>
</dbReference>
<evidence type="ECO:0008006" key="3">
    <source>
        <dbReference type="Google" id="ProtNLM"/>
    </source>
</evidence>
<evidence type="ECO:0000313" key="2">
    <source>
        <dbReference type="Proteomes" id="UP000613580"/>
    </source>
</evidence>
<keyword evidence="2" id="KW-1185">Reference proteome</keyword>